<dbReference type="RefSeq" id="XP_016619420.1">
    <property type="nucleotide sequence ID" value="XM_016764338.1"/>
</dbReference>
<evidence type="ECO:0000256" key="1">
    <source>
        <dbReference type="ARBA" id="ARBA00004123"/>
    </source>
</evidence>
<comment type="subcellular location">
    <subcellularLocation>
        <location evidence="1">Nucleus</location>
    </subcellularLocation>
</comment>
<dbReference type="Proteomes" id="UP000053789">
    <property type="component" value="Unassembled WGS sequence"/>
</dbReference>
<dbReference type="VEuPathDB" id="FungiDB:Z519_06599"/>
<dbReference type="AlphaFoldDB" id="A0A0D2ES71"/>
<feature type="signal peptide" evidence="4">
    <location>
        <begin position="1"/>
        <end position="19"/>
    </location>
</feature>
<dbReference type="HOGENOM" id="CLU_019313_1_0_1"/>
<protein>
    <submittedName>
        <fullName evidence="5">Uncharacterized protein</fullName>
    </submittedName>
</protein>
<feature type="region of interest" description="Disordered" evidence="3">
    <location>
        <begin position="90"/>
        <end position="124"/>
    </location>
</feature>
<feature type="chain" id="PRO_5002241584" evidence="4">
    <location>
        <begin position="20"/>
        <end position="579"/>
    </location>
</feature>
<evidence type="ECO:0000256" key="4">
    <source>
        <dbReference type="SAM" id="SignalP"/>
    </source>
</evidence>
<sequence length="579" mass="63771">MTSLSTYLLVIATQLGASAVAGLADFDAKSATKSTPSATHVDKPEWMDGGARQQETTQQLKRQIREQGHRRHGDRATGTLDARGLASAVSTDRLAAHSPETTEYLATPVSDLPANEGSSHRRNNNTAERIADASDLRTWGNANGAIDHTGERETAASGWPDACLFMFHLENLLPFLFPFCRPPLAKGDRSWILDIIMTPGPWERLLKQTRDAFETLRQSLQVLDGQRATGDHLCEAVRILAGIIQLQRFEISVSSFENYLVHHSADIALFQRVLDSANLIDAAGSWSSFNIVMRRLGTSSWTLTSQCIQVPSAEQAAFRFSAALVMFDDIIVSTSLQEKPILYDYHRSLLKGTDQSGPPIDLEAVSGCHNWVLLQISKIPALDAWKQGCKRAGTLDVMELVRRAAPIKDSLVTQLAGHDASLVSASNGASTILDGLFTAYYRGELREQSAGEISLVTRVWTHAAFIYLFVVVSGWQPASADVRYHVSRIIELLTHQMSPPALLRTMVWPFCVAGCLAELAQESCMREMVEVLKPANVFGTVRKALEIMENVWRSRETGVVATRDLAICFRSQGELVVLI</sequence>
<gene>
    <name evidence="5" type="ORF">Z519_06599</name>
</gene>
<organism evidence="5 6">
    <name type="scientific">Cladophialophora bantiana (strain ATCC 10958 / CBS 173.52 / CDC B-1940 / NIH 8579)</name>
    <name type="common">Xylohypha bantiana</name>
    <dbReference type="NCBI Taxonomy" id="1442370"/>
    <lineage>
        <taxon>Eukaryota</taxon>
        <taxon>Fungi</taxon>
        <taxon>Dikarya</taxon>
        <taxon>Ascomycota</taxon>
        <taxon>Pezizomycotina</taxon>
        <taxon>Eurotiomycetes</taxon>
        <taxon>Chaetothyriomycetidae</taxon>
        <taxon>Chaetothyriales</taxon>
        <taxon>Herpotrichiellaceae</taxon>
        <taxon>Cladophialophora</taxon>
    </lineage>
</organism>
<keyword evidence="4" id="KW-0732">Signal</keyword>
<keyword evidence="6" id="KW-1185">Reference proteome</keyword>
<dbReference type="InterPro" id="IPR021858">
    <property type="entry name" value="Fun_TF"/>
</dbReference>
<dbReference type="GO" id="GO:0005634">
    <property type="term" value="C:nucleus"/>
    <property type="evidence" value="ECO:0007669"/>
    <property type="project" value="UniProtKB-SubCell"/>
</dbReference>
<proteinExistence type="predicted"/>
<dbReference type="GeneID" id="27699527"/>
<keyword evidence="2" id="KW-0539">Nucleus</keyword>
<feature type="region of interest" description="Disordered" evidence="3">
    <location>
        <begin position="29"/>
        <end position="55"/>
    </location>
</feature>
<evidence type="ECO:0000313" key="6">
    <source>
        <dbReference type="Proteomes" id="UP000053789"/>
    </source>
</evidence>
<evidence type="ECO:0000313" key="5">
    <source>
        <dbReference type="EMBL" id="KIW92751.1"/>
    </source>
</evidence>
<dbReference type="EMBL" id="KN846988">
    <property type="protein sequence ID" value="KIW92751.1"/>
    <property type="molecule type" value="Genomic_DNA"/>
</dbReference>
<evidence type="ECO:0000256" key="2">
    <source>
        <dbReference type="ARBA" id="ARBA00023242"/>
    </source>
</evidence>
<dbReference type="PANTHER" id="PTHR37534">
    <property type="entry name" value="TRANSCRIPTIONAL ACTIVATOR PROTEIN UGA3"/>
    <property type="match status" value="1"/>
</dbReference>
<feature type="region of interest" description="Disordered" evidence="3">
    <location>
        <begin position="64"/>
        <end position="83"/>
    </location>
</feature>
<dbReference type="Pfam" id="PF11951">
    <property type="entry name" value="Fungal_trans_2"/>
    <property type="match status" value="1"/>
</dbReference>
<accession>A0A0D2ES71</accession>
<reference evidence="5" key="1">
    <citation type="submission" date="2015-01" db="EMBL/GenBank/DDBJ databases">
        <title>The Genome Sequence of Cladophialophora bantiana CBS 173.52.</title>
        <authorList>
            <consortium name="The Broad Institute Genomics Platform"/>
            <person name="Cuomo C."/>
            <person name="de Hoog S."/>
            <person name="Gorbushina A."/>
            <person name="Stielow B."/>
            <person name="Teixiera M."/>
            <person name="Abouelleil A."/>
            <person name="Chapman S.B."/>
            <person name="Priest M."/>
            <person name="Young S.K."/>
            <person name="Wortman J."/>
            <person name="Nusbaum C."/>
            <person name="Birren B."/>
        </authorList>
    </citation>
    <scope>NUCLEOTIDE SEQUENCE [LARGE SCALE GENOMIC DNA]</scope>
    <source>
        <strain evidence="5">CBS 173.52</strain>
    </source>
</reference>
<evidence type="ECO:0000256" key="3">
    <source>
        <dbReference type="SAM" id="MobiDB-lite"/>
    </source>
</evidence>
<dbReference type="PANTHER" id="PTHR37534:SF20">
    <property type="entry name" value="PRO1A C6 ZINK-FINGER PROTEIN"/>
    <property type="match status" value="1"/>
</dbReference>
<dbReference type="OrthoDB" id="5213892at2759"/>
<name>A0A0D2ES71_CLAB1</name>